<dbReference type="SUPFAM" id="SSF46785">
    <property type="entry name" value="Winged helix' DNA-binding domain"/>
    <property type="match status" value="1"/>
</dbReference>
<dbReference type="PROSITE" id="PS51063">
    <property type="entry name" value="HTH_CRP_2"/>
    <property type="match status" value="1"/>
</dbReference>
<protein>
    <submittedName>
        <fullName evidence="7">Crp/Fnr family transcriptional regulator</fullName>
    </submittedName>
</protein>
<dbReference type="GO" id="GO:0003677">
    <property type="term" value="F:DNA binding"/>
    <property type="evidence" value="ECO:0007669"/>
    <property type="project" value="UniProtKB-KW"/>
</dbReference>
<dbReference type="InterPro" id="IPR014710">
    <property type="entry name" value="RmlC-like_jellyroll"/>
</dbReference>
<organism evidence="7 8">
    <name type="scientific">Pontibacillus marinus BH030004 = DSM 16465</name>
    <dbReference type="NCBI Taxonomy" id="1385511"/>
    <lineage>
        <taxon>Bacteria</taxon>
        <taxon>Bacillati</taxon>
        <taxon>Bacillota</taxon>
        <taxon>Bacilli</taxon>
        <taxon>Bacillales</taxon>
        <taxon>Bacillaceae</taxon>
        <taxon>Pontibacillus</taxon>
    </lineage>
</organism>
<dbReference type="SMART" id="SM00419">
    <property type="entry name" value="HTH_CRP"/>
    <property type="match status" value="1"/>
</dbReference>
<feature type="domain" description="Cyclic nucleotide-binding" evidence="5">
    <location>
        <begin position="15"/>
        <end position="118"/>
    </location>
</feature>
<dbReference type="SMART" id="SM00100">
    <property type="entry name" value="cNMP"/>
    <property type="match status" value="1"/>
</dbReference>
<evidence type="ECO:0000256" key="1">
    <source>
        <dbReference type="ARBA" id="ARBA00023015"/>
    </source>
</evidence>
<dbReference type="InterPro" id="IPR050397">
    <property type="entry name" value="Env_Response_Regulators"/>
</dbReference>
<dbReference type="Gene3D" id="2.60.120.10">
    <property type="entry name" value="Jelly Rolls"/>
    <property type="match status" value="1"/>
</dbReference>
<feature type="domain" description="HTH crp-type" evidence="6">
    <location>
        <begin position="149"/>
        <end position="222"/>
    </location>
</feature>
<name>A0A0A5G004_9BACI</name>
<dbReference type="GO" id="GO:0005829">
    <property type="term" value="C:cytosol"/>
    <property type="evidence" value="ECO:0007669"/>
    <property type="project" value="TreeGrafter"/>
</dbReference>
<dbReference type="STRING" id="1385511.GCA_000425225_00392"/>
<proteinExistence type="predicted"/>
<evidence type="ECO:0000259" key="6">
    <source>
        <dbReference type="PROSITE" id="PS51063"/>
    </source>
</evidence>
<dbReference type="eggNOG" id="COG0664">
    <property type="taxonomic scope" value="Bacteria"/>
</dbReference>
<dbReference type="CDD" id="cd00038">
    <property type="entry name" value="CAP_ED"/>
    <property type="match status" value="1"/>
</dbReference>
<dbReference type="GO" id="GO:0003700">
    <property type="term" value="F:DNA-binding transcription factor activity"/>
    <property type="evidence" value="ECO:0007669"/>
    <property type="project" value="TreeGrafter"/>
</dbReference>
<accession>A0A0A5G004</accession>
<dbReference type="PANTHER" id="PTHR24567">
    <property type="entry name" value="CRP FAMILY TRANSCRIPTIONAL REGULATORY PROTEIN"/>
    <property type="match status" value="1"/>
</dbReference>
<keyword evidence="2" id="KW-0238">DNA-binding</keyword>
<dbReference type="PROSITE" id="PS50042">
    <property type="entry name" value="CNMP_BINDING_3"/>
    <property type="match status" value="1"/>
</dbReference>
<sequence length="230" mass="26803">MNRNDVKDHFRTVPLFKELSEAELDPFIEISSCRIYNPRSIVFMQEDKLDRVFFIHSGTVKIYKTDHTGKEQIVSVLQAGEMFPHAGFFRGGDFPANAEIVEKAQLIVTPIKEFENILILHPELCIKLFRVLGEKIIDLHDRLEEKILNNTYEQVIKLLIRLSKTNGHKSGDYYTITTHFTNRELANMIGTTRETVSRTINQLKKRNLLQMDDKECYIIHPDTLEREIIV</sequence>
<evidence type="ECO:0000256" key="3">
    <source>
        <dbReference type="ARBA" id="ARBA00023159"/>
    </source>
</evidence>
<dbReference type="InterPro" id="IPR036388">
    <property type="entry name" value="WH-like_DNA-bd_sf"/>
</dbReference>
<dbReference type="CDD" id="cd00092">
    <property type="entry name" value="HTH_CRP"/>
    <property type="match status" value="1"/>
</dbReference>
<dbReference type="InterPro" id="IPR036390">
    <property type="entry name" value="WH_DNA-bd_sf"/>
</dbReference>
<dbReference type="SUPFAM" id="SSF51206">
    <property type="entry name" value="cAMP-binding domain-like"/>
    <property type="match status" value="1"/>
</dbReference>
<dbReference type="Proteomes" id="UP000030403">
    <property type="component" value="Unassembled WGS sequence"/>
</dbReference>
<dbReference type="InterPro" id="IPR000595">
    <property type="entry name" value="cNMP-bd_dom"/>
</dbReference>
<comment type="caution">
    <text evidence="7">The sequence shown here is derived from an EMBL/GenBank/DDBJ whole genome shotgun (WGS) entry which is preliminary data.</text>
</comment>
<dbReference type="Pfam" id="PF00027">
    <property type="entry name" value="cNMP_binding"/>
    <property type="match status" value="1"/>
</dbReference>
<evidence type="ECO:0000256" key="4">
    <source>
        <dbReference type="ARBA" id="ARBA00023163"/>
    </source>
</evidence>
<keyword evidence="3" id="KW-0010">Activator</keyword>
<dbReference type="EMBL" id="AVPF01000031">
    <property type="protein sequence ID" value="KGX86411.1"/>
    <property type="molecule type" value="Genomic_DNA"/>
</dbReference>
<keyword evidence="8" id="KW-1185">Reference proteome</keyword>
<evidence type="ECO:0000313" key="8">
    <source>
        <dbReference type="Proteomes" id="UP000030403"/>
    </source>
</evidence>
<dbReference type="OrthoDB" id="9810708at2"/>
<evidence type="ECO:0000259" key="5">
    <source>
        <dbReference type="PROSITE" id="PS50042"/>
    </source>
</evidence>
<dbReference type="InterPro" id="IPR012318">
    <property type="entry name" value="HTH_CRP"/>
</dbReference>
<dbReference type="RefSeq" id="WP_027447876.1">
    <property type="nucleotide sequence ID" value="NZ_AVPF01000031.1"/>
</dbReference>
<dbReference type="PANTHER" id="PTHR24567:SF74">
    <property type="entry name" value="HTH-TYPE TRANSCRIPTIONAL REGULATOR ARCR"/>
    <property type="match status" value="1"/>
</dbReference>
<dbReference type="AlphaFoldDB" id="A0A0A5G004"/>
<evidence type="ECO:0000313" key="7">
    <source>
        <dbReference type="EMBL" id="KGX86411.1"/>
    </source>
</evidence>
<dbReference type="PRINTS" id="PR00034">
    <property type="entry name" value="HTHCRP"/>
</dbReference>
<dbReference type="Gene3D" id="1.10.10.10">
    <property type="entry name" value="Winged helix-like DNA-binding domain superfamily/Winged helix DNA-binding domain"/>
    <property type="match status" value="1"/>
</dbReference>
<reference evidence="7 8" key="1">
    <citation type="submission" date="2013-08" db="EMBL/GenBank/DDBJ databases">
        <authorList>
            <person name="Huang J."/>
            <person name="Wang G."/>
        </authorList>
    </citation>
    <scope>NUCLEOTIDE SEQUENCE [LARGE SCALE GENOMIC DNA]</scope>
    <source>
        <strain evidence="7 8">BH030004</strain>
    </source>
</reference>
<keyword evidence="4" id="KW-0804">Transcription</keyword>
<dbReference type="Pfam" id="PF13545">
    <property type="entry name" value="HTH_Crp_2"/>
    <property type="match status" value="1"/>
</dbReference>
<keyword evidence="1" id="KW-0805">Transcription regulation</keyword>
<evidence type="ECO:0000256" key="2">
    <source>
        <dbReference type="ARBA" id="ARBA00023125"/>
    </source>
</evidence>
<dbReference type="InterPro" id="IPR018490">
    <property type="entry name" value="cNMP-bd_dom_sf"/>
</dbReference>
<gene>
    <name evidence="7" type="ORF">N783_12235</name>
</gene>